<proteinExistence type="predicted"/>
<dbReference type="Proteomes" id="UP000501690">
    <property type="component" value="Linkage Group LG9"/>
</dbReference>
<dbReference type="EMBL" id="CP039353">
    <property type="protein sequence ID" value="QCE06086.1"/>
    <property type="molecule type" value="Genomic_DNA"/>
</dbReference>
<name>A0A4D6MXA9_VIGUN</name>
<evidence type="ECO:0000256" key="1">
    <source>
        <dbReference type="SAM" id="MobiDB-lite"/>
    </source>
</evidence>
<protein>
    <submittedName>
        <fullName evidence="2">Uncharacterized protein</fullName>
    </submittedName>
</protein>
<reference evidence="2 3" key="1">
    <citation type="submission" date="2019-04" db="EMBL/GenBank/DDBJ databases">
        <title>An improved genome assembly and genetic linkage map for asparagus bean, Vigna unguiculata ssp. sesquipedialis.</title>
        <authorList>
            <person name="Xia Q."/>
            <person name="Zhang R."/>
            <person name="Dong Y."/>
        </authorList>
    </citation>
    <scope>NUCLEOTIDE SEQUENCE [LARGE SCALE GENOMIC DNA]</scope>
    <source>
        <tissue evidence="2">Leaf</tissue>
    </source>
</reference>
<accession>A0A4D6MXA9</accession>
<sequence>MSKLSCLFGSSGIYWSSSLLRLFCSFGQSCPSLSSGKSGSFGSSESLGLSESSSARPGCNARPDLRACLDGLFRQSRMARKGCQTSLGRAV</sequence>
<keyword evidence="3" id="KW-1185">Reference proteome</keyword>
<organism evidence="2 3">
    <name type="scientific">Vigna unguiculata</name>
    <name type="common">Cowpea</name>
    <dbReference type="NCBI Taxonomy" id="3917"/>
    <lineage>
        <taxon>Eukaryota</taxon>
        <taxon>Viridiplantae</taxon>
        <taxon>Streptophyta</taxon>
        <taxon>Embryophyta</taxon>
        <taxon>Tracheophyta</taxon>
        <taxon>Spermatophyta</taxon>
        <taxon>Magnoliopsida</taxon>
        <taxon>eudicotyledons</taxon>
        <taxon>Gunneridae</taxon>
        <taxon>Pentapetalae</taxon>
        <taxon>rosids</taxon>
        <taxon>fabids</taxon>
        <taxon>Fabales</taxon>
        <taxon>Fabaceae</taxon>
        <taxon>Papilionoideae</taxon>
        <taxon>50 kb inversion clade</taxon>
        <taxon>NPAAA clade</taxon>
        <taxon>indigoferoid/millettioid clade</taxon>
        <taxon>Phaseoleae</taxon>
        <taxon>Vigna</taxon>
    </lineage>
</organism>
<gene>
    <name evidence="2" type="ORF">DEO72_LG9g1097</name>
</gene>
<feature type="region of interest" description="Disordered" evidence="1">
    <location>
        <begin position="31"/>
        <end position="60"/>
    </location>
</feature>
<feature type="compositionally biased region" description="Low complexity" evidence="1">
    <location>
        <begin position="32"/>
        <end position="54"/>
    </location>
</feature>
<dbReference type="AlphaFoldDB" id="A0A4D6MXA9"/>
<evidence type="ECO:0000313" key="2">
    <source>
        <dbReference type="EMBL" id="QCE06086.1"/>
    </source>
</evidence>
<evidence type="ECO:0000313" key="3">
    <source>
        <dbReference type="Proteomes" id="UP000501690"/>
    </source>
</evidence>